<protein>
    <submittedName>
        <fullName evidence="4">Protein FAR1-RELATED SEQUENCE</fullName>
    </submittedName>
</protein>
<dbReference type="Proteomes" id="UP001604277">
    <property type="component" value="Unassembled WGS sequence"/>
</dbReference>
<name>A0ABD1X8P3_9LAMI</name>
<dbReference type="AlphaFoldDB" id="A0ABD1X8P3"/>
<comment type="caution">
    <text evidence="4">The sequence shown here is derived from an EMBL/GenBank/DDBJ whole genome shotgun (WGS) entry which is preliminary data.</text>
</comment>
<keyword evidence="1" id="KW-0862">Zinc</keyword>
<dbReference type="SUPFAM" id="SSF57756">
    <property type="entry name" value="Retrovirus zinc finger-like domains"/>
    <property type="match status" value="1"/>
</dbReference>
<evidence type="ECO:0000256" key="2">
    <source>
        <dbReference type="SAM" id="MobiDB-lite"/>
    </source>
</evidence>
<dbReference type="PROSITE" id="PS50158">
    <property type="entry name" value="ZF_CCHC"/>
    <property type="match status" value="1"/>
</dbReference>
<dbReference type="GO" id="GO:0008270">
    <property type="term" value="F:zinc ion binding"/>
    <property type="evidence" value="ECO:0007669"/>
    <property type="project" value="UniProtKB-KW"/>
</dbReference>
<evidence type="ECO:0000256" key="1">
    <source>
        <dbReference type="PROSITE-ProRule" id="PRU00047"/>
    </source>
</evidence>
<evidence type="ECO:0000259" key="3">
    <source>
        <dbReference type="PROSITE" id="PS50158"/>
    </source>
</evidence>
<evidence type="ECO:0000313" key="4">
    <source>
        <dbReference type="EMBL" id="KAL2558345.1"/>
    </source>
</evidence>
<evidence type="ECO:0000313" key="5">
    <source>
        <dbReference type="Proteomes" id="UP001604277"/>
    </source>
</evidence>
<gene>
    <name evidence="4" type="ORF">Fot_03084</name>
</gene>
<feature type="domain" description="CCHC-type" evidence="3">
    <location>
        <begin position="137"/>
        <end position="151"/>
    </location>
</feature>
<feature type="region of interest" description="Disordered" evidence="2">
    <location>
        <begin position="240"/>
        <end position="269"/>
    </location>
</feature>
<keyword evidence="1" id="KW-0863">Zinc-finger</keyword>
<reference evidence="5" key="1">
    <citation type="submission" date="2024-07" db="EMBL/GenBank/DDBJ databases">
        <title>Two chromosome-level genome assemblies of Korean endemic species Abeliophyllum distichum and Forsythia ovata (Oleaceae).</title>
        <authorList>
            <person name="Jang H."/>
        </authorList>
    </citation>
    <scope>NUCLEOTIDE SEQUENCE [LARGE SCALE GENOMIC DNA]</scope>
</reference>
<sequence length="321" mass="35103">MEIDAGGSDSIGYVERWTKNAKVIAVEYPSAIISDGGSSSSSLLSRHGMLAHRSSLLVDDASLTDARTSYLMEEFARVHVNVKALDDGGIIGLTRSRNKNTEERITIHDPSFVRAKGCGKRLKSSKEKAMAKSSRQCSACGQNGHDKRTCPTSTRETYQPDMNDQVQTQDEGRFDATFMSYAIWNVTNRKWVHSAVVNSGSLRKWVDNFSGAQSPPAFAEHDIRAVRLGCDHISTKGTPFITPGRCAPPKPSPTPVQFPADESGTGSRDARKWGLKIVANSSKRTEEEMAASGGLWQRAGGRRLMVAAVVGEEKRRWAMAI</sequence>
<dbReference type="EMBL" id="JBFOLJ010000001">
    <property type="protein sequence ID" value="KAL2558345.1"/>
    <property type="molecule type" value="Genomic_DNA"/>
</dbReference>
<dbReference type="InterPro" id="IPR001878">
    <property type="entry name" value="Znf_CCHC"/>
</dbReference>
<keyword evidence="5" id="KW-1185">Reference proteome</keyword>
<feature type="compositionally biased region" description="Pro residues" evidence="2">
    <location>
        <begin position="246"/>
        <end position="256"/>
    </location>
</feature>
<organism evidence="4 5">
    <name type="scientific">Forsythia ovata</name>
    <dbReference type="NCBI Taxonomy" id="205694"/>
    <lineage>
        <taxon>Eukaryota</taxon>
        <taxon>Viridiplantae</taxon>
        <taxon>Streptophyta</taxon>
        <taxon>Embryophyta</taxon>
        <taxon>Tracheophyta</taxon>
        <taxon>Spermatophyta</taxon>
        <taxon>Magnoliopsida</taxon>
        <taxon>eudicotyledons</taxon>
        <taxon>Gunneridae</taxon>
        <taxon>Pentapetalae</taxon>
        <taxon>asterids</taxon>
        <taxon>lamiids</taxon>
        <taxon>Lamiales</taxon>
        <taxon>Oleaceae</taxon>
        <taxon>Forsythieae</taxon>
        <taxon>Forsythia</taxon>
    </lineage>
</organism>
<keyword evidence="1" id="KW-0479">Metal-binding</keyword>
<accession>A0ABD1X8P3</accession>
<dbReference type="InterPro" id="IPR036875">
    <property type="entry name" value="Znf_CCHC_sf"/>
</dbReference>
<proteinExistence type="predicted"/>